<dbReference type="PRINTS" id="PR00410">
    <property type="entry name" value="PHEHYDRXLASE"/>
</dbReference>
<dbReference type="AlphaFoldDB" id="A0A0F9JL80"/>
<accession>A0A0F9JL80</accession>
<dbReference type="Gene3D" id="3.40.50.80">
    <property type="entry name" value="Nucleotide-binding domain of ferredoxin-NADP reductase (FNR) module"/>
    <property type="match status" value="1"/>
</dbReference>
<dbReference type="InterPro" id="IPR001433">
    <property type="entry name" value="OxRdtase_FAD/NAD-bd"/>
</dbReference>
<evidence type="ECO:0000256" key="1">
    <source>
        <dbReference type="ARBA" id="ARBA00022630"/>
    </source>
</evidence>
<evidence type="ECO:0000259" key="3">
    <source>
        <dbReference type="Pfam" id="PF00175"/>
    </source>
</evidence>
<protein>
    <recommendedName>
        <fullName evidence="3">Oxidoreductase FAD/NAD(P)-binding domain-containing protein</fullName>
    </recommendedName>
</protein>
<dbReference type="PANTHER" id="PTHR43644:SF1">
    <property type="entry name" value="NAD(P)H-FLAVIN REDUCTASE"/>
    <property type="match status" value="1"/>
</dbReference>
<dbReference type="PANTHER" id="PTHR43644">
    <property type="entry name" value="NA(+)-TRANSLOCATING NADH-QUINONE REDUCTASE SUBUNIT"/>
    <property type="match status" value="1"/>
</dbReference>
<feature type="domain" description="Oxidoreductase FAD/NAD(P)-binding" evidence="3">
    <location>
        <begin position="39"/>
        <end position="143"/>
    </location>
</feature>
<proteinExistence type="predicted"/>
<evidence type="ECO:0000256" key="2">
    <source>
        <dbReference type="ARBA" id="ARBA00022827"/>
    </source>
</evidence>
<dbReference type="Pfam" id="PF00175">
    <property type="entry name" value="NAD_binding_1"/>
    <property type="match status" value="1"/>
</dbReference>
<gene>
    <name evidence="4" type="ORF">LCGC14_1439110</name>
</gene>
<feature type="non-terminal residue" evidence="4">
    <location>
        <position position="1"/>
    </location>
</feature>
<evidence type="ECO:0000313" key="4">
    <source>
        <dbReference type="EMBL" id="KKM70604.1"/>
    </source>
</evidence>
<dbReference type="InterPro" id="IPR039261">
    <property type="entry name" value="FNR_nucleotide-bd"/>
</dbReference>
<keyword evidence="1" id="KW-0285">Flavoprotein</keyword>
<organism evidence="4">
    <name type="scientific">marine sediment metagenome</name>
    <dbReference type="NCBI Taxonomy" id="412755"/>
    <lineage>
        <taxon>unclassified sequences</taxon>
        <taxon>metagenomes</taxon>
        <taxon>ecological metagenomes</taxon>
    </lineage>
</organism>
<dbReference type="SUPFAM" id="SSF52343">
    <property type="entry name" value="Ferredoxin reductase-like, C-terminal NADP-linked domain"/>
    <property type="match status" value="1"/>
</dbReference>
<comment type="caution">
    <text evidence="4">The sequence shown here is derived from an EMBL/GenBank/DDBJ whole genome shotgun (WGS) entry which is preliminary data.</text>
</comment>
<name>A0A0F9JL80_9ZZZZ</name>
<keyword evidence="2" id="KW-0274">FAD</keyword>
<dbReference type="EMBL" id="LAZR01009786">
    <property type="protein sequence ID" value="KKM70604.1"/>
    <property type="molecule type" value="Genomic_DNA"/>
</dbReference>
<dbReference type="GO" id="GO:0016491">
    <property type="term" value="F:oxidoreductase activity"/>
    <property type="evidence" value="ECO:0007669"/>
    <property type="project" value="InterPro"/>
</dbReference>
<reference evidence="4" key="1">
    <citation type="journal article" date="2015" name="Nature">
        <title>Complex archaea that bridge the gap between prokaryotes and eukaryotes.</title>
        <authorList>
            <person name="Spang A."/>
            <person name="Saw J.H."/>
            <person name="Jorgensen S.L."/>
            <person name="Zaremba-Niedzwiedzka K."/>
            <person name="Martijn J."/>
            <person name="Lind A.E."/>
            <person name="van Eijk R."/>
            <person name="Schleper C."/>
            <person name="Guy L."/>
            <person name="Ettema T.J."/>
        </authorList>
    </citation>
    <scope>NUCLEOTIDE SEQUENCE</scope>
</reference>
<sequence length="161" mass="17873">GGICTTGVFTKLAEGDQVTFNGPYGDFRLSDSDREMIWVAGGSGMAPFWSIVRYMAEHDIRRKCTYFFGAVAKRDLFLVDELQVLADRHDWFDFVPALSAPGPEDQWNGETGLITEVVGRHLADGSEMEAYLCGSPGMIHAARDVLLAKNVAPDRVFFDEF</sequence>